<protein>
    <recommendedName>
        <fullName evidence="4">Mercury resistance protein</fullName>
    </recommendedName>
</protein>
<accession>A0ABV6AYV2</accession>
<proteinExistence type="predicted"/>
<evidence type="ECO:0008006" key="4">
    <source>
        <dbReference type="Google" id="ProtNLM"/>
    </source>
</evidence>
<dbReference type="Pfam" id="PF05052">
    <property type="entry name" value="MerE"/>
    <property type="match status" value="1"/>
</dbReference>
<dbReference type="InterPro" id="IPR007746">
    <property type="entry name" value="MerE"/>
</dbReference>
<dbReference type="RefSeq" id="WP_380009988.1">
    <property type="nucleotide sequence ID" value="NZ_JBHLYR010000033.1"/>
</dbReference>
<sequence>MPTSEALTRHGRRWVILSFIICPCHLPITLGILTTVLAGTAAGLWLHQHLLLSSLIVAVTWAFGTTRGLLLIRQADRFAHAVVATRSS</sequence>
<name>A0ABV6AYV2_9DEIO</name>
<comment type="caution">
    <text evidence="2">The sequence shown here is derived from an EMBL/GenBank/DDBJ whole genome shotgun (WGS) entry which is preliminary data.</text>
</comment>
<dbReference type="Proteomes" id="UP001589733">
    <property type="component" value="Unassembled WGS sequence"/>
</dbReference>
<keyword evidence="1" id="KW-1133">Transmembrane helix</keyword>
<feature type="transmembrane region" description="Helical" evidence="1">
    <location>
        <begin position="14"/>
        <end position="38"/>
    </location>
</feature>
<keyword evidence="1" id="KW-0812">Transmembrane</keyword>
<gene>
    <name evidence="2" type="ORF">ACFFLM_11835</name>
</gene>
<feature type="transmembrane region" description="Helical" evidence="1">
    <location>
        <begin position="50"/>
        <end position="70"/>
    </location>
</feature>
<keyword evidence="3" id="KW-1185">Reference proteome</keyword>
<evidence type="ECO:0000256" key="1">
    <source>
        <dbReference type="SAM" id="Phobius"/>
    </source>
</evidence>
<reference evidence="2 3" key="1">
    <citation type="submission" date="2024-09" db="EMBL/GenBank/DDBJ databases">
        <authorList>
            <person name="Sun Q."/>
            <person name="Mori K."/>
        </authorList>
    </citation>
    <scope>NUCLEOTIDE SEQUENCE [LARGE SCALE GENOMIC DNA]</scope>
    <source>
        <strain evidence="2 3">JCM 13503</strain>
    </source>
</reference>
<dbReference type="EMBL" id="JBHLYR010000033">
    <property type="protein sequence ID" value="MFB9992658.1"/>
    <property type="molecule type" value="Genomic_DNA"/>
</dbReference>
<evidence type="ECO:0000313" key="2">
    <source>
        <dbReference type="EMBL" id="MFB9992658.1"/>
    </source>
</evidence>
<evidence type="ECO:0000313" key="3">
    <source>
        <dbReference type="Proteomes" id="UP001589733"/>
    </source>
</evidence>
<organism evidence="2 3">
    <name type="scientific">Deinococcus oregonensis</name>
    <dbReference type="NCBI Taxonomy" id="1805970"/>
    <lineage>
        <taxon>Bacteria</taxon>
        <taxon>Thermotogati</taxon>
        <taxon>Deinococcota</taxon>
        <taxon>Deinococci</taxon>
        <taxon>Deinococcales</taxon>
        <taxon>Deinococcaceae</taxon>
        <taxon>Deinococcus</taxon>
    </lineage>
</organism>
<keyword evidence="1" id="KW-0472">Membrane</keyword>